<comment type="caution">
    <text evidence="2">The sequence shown here is derived from an EMBL/GenBank/DDBJ whole genome shotgun (WGS) entry which is preliminary data.</text>
</comment>
<accession>A0AAI8YFZ3</accession>
<gene>
    <name evidence="2" type="ORF">KHLLAP_LOCUS3901</name>
</gene>
<feature type="region of interest" description="Disordered" evidence="1">
    <location>
        <begin position="19"/>
        <end position="99"/>
    </location>
</feature>
<protein>
    <submittedName>
        <fullName evidence="2">Uu.00g108270.m01.CDS01</fullName>
    </submittedName>
</protein>
<keyword evidence="3" id="KW-1185">Reference proteome</keyword>
<evidence type="ECO:0000313" key="2">
    <source>
        <dbReference type="EMBL" id="CAJ2503433.1"/>
    </source>
</evidence>
<organism evidence="2 3">
    <name type="scientific">Anthostomella pinea</name>
    <dbReference type="NCBI Taxonomy" id="933095"/>
    <lineage>
        <taxon>Eukaryota</taxon>
        <taxon>Fungi</taxon>
        <taxon>Dikarya</taxon>
        <taxon>Ascomycota</taxon>
        <taxon>Pezizomycotina</taxon>
        <taxon>Sordariomycetes</taxon>
        <taxon>Xylariomycetidae</taxon>
        <taxon>Xylariales</taxon>
        <taxon>Xylariaceae</taxon>
        <taxon>Anthostomella</taxon>
    </lineage>
</organism>
<dbReference type="EMBL" id="CAUWAG010000006">
    <property type="protein sequence ID" value="CAJ2503433.1"/>
    <property type="molecule type" value="Genomic_DNA"/>
</dbReference>
<evidence type="ECO:0000313" key="3">
    <source>
        <dbReference type="Proteomes" id="UP001295740"/>
    </source>
</evidence>
<evidence type="ECO:0000256" key="1">
    <source>
        <dbReference type="SAM" id="MobiDB-lite"/>
    </source>
</evidence>
<dbReference type="PANTHER" id="PTHR38703:SF1">
    <property type="entry name" value="ALLERGEN"/>
    <property type="match status" value="1"/>
</dbReference>
<proteinExistence type="predicted"/>
<name>A0AAI8YFZ3_9PEZI</name>
<dbReference type="Proteomes" id="UP001295740">
    <property type="component" value="Unassembled WGS sequence"/>
</dbReference>
<dbReference type="PANTHER" id="PTHR38703">
    <property type="entry name" value="CHROMOSOME 8, WHOLE GENOME SHOTGUN SEQUENCE"/>
    <property type="match status" value="1"/>
</dbReference>
<dbReference type="AlphaFoldDB" id="A0AAI8YFZ3"/>
<sequence>MRRRIKRLVQKALIIAEANSSSNVKKRSKSLGTSSIPTNTLGANRENSQGVQTDRPSRQETHNGIPEEEVPEEGVHEVHQPATEVQHETPNERPGTVNHEMHQPLTASEGDVTPLADGDRTPIEPHGWTVRGVHEPVTASHEDVTQSNYVDSQTPVDPPKLVNGSASDMVHQPATAAHEDVTRLTNGDDQTPLELRESASGSASDVIHQPATAGHDDVTPSTYGDDQTPAGLRGFANGSASDVMHQHATSGHDDEGFFTPRDDKIPVTEVERSNDVNGIQTNGVSSEDLGADYNLVKALDGILDLNDTTKVHQDITHAPAVTHETVRPQVHEIVEEQIHREIHNHDVYHQILPVYDLEVLPARHFVRDADGGLVEMSESDFPEYTGANQRWYIGERLSNETPRTGQEQSALAAAKAAGMKKYTTPEGFERTDQTIVHPPTLAEIPTDGLLMPIQFLHYETETQAEAAASTSER</sequence>
<reference evidence="2" key="1">
    <citation type="submission" date="2023-10" db="EMBL/GenBank/DDBJ databases">
        <authorList>
            <person name="Hackl T."/>
        </authorList>
    </citation>
    <scope>NUCLEOTIDE SEQUENCE</scope>
</reference>
<feature type="compositionally biased region" description="Polar residues" evidence="1">
    <location>
        <begin position="31"/>
        <end position="54"/>
    </location>
</feature>
<feature type="compositionally biased region" description="Basic and acidic residues" evidence="1">
    <location>
        <begin position="73"/>
        <end position="91"/>
    </location>
</feature>